<dbReference type="AlphaFoldDB" id="A0A5N7ATC7"/>
<reference evidence="2 3" key="1">
    <citation type="submission" date="2019-04" db="EMBL/GenBank/DDBJ databases">
        <title>Friends and foes A comparative genomics studyof 23 Aspergillus species from section Flavi.</title>
        <authorList>
            <consortium name="DOE Joint Genome Institute"/>
            <person name="Kjaerbolling I."/>
            <person name="Vesth T."/>
            <person name="Frisvad J.C."/>
            <person name="Nybo J.L."/>
            <person name="Theobald S."/>
            <person name="Kildgaard S."/>
            <person name="Isbrandt T."/>
            <person name="Kuo A."/>
            <person name="Sato A."/>
            <person name="Lyhne E.K."/>
            <person name="Kogle M.E."/>
            <person name="Wiebenga A."/>
            <person name="Kun R.S."/>
            <person name="Lubbers R.J."/>
            <person name="Makela M.R."/>
            <person name="Barry K."/>
            <person name="Chovatia M."/>
            <person name="Clum A."/>
            <person name="Daum C."/>
            <person name="Haridas S."/>
            <person name="He G."/>
            <person name="LaButti K."/>
            <person name="Lipzen A."/>
            <person name="Mondo S."/>
            <person name="Riley R."/>
            <person name="Salamov A."/>
            <person name="Simmons B.A."/>
            <person name="Magnuson J.K."/>
            <person name="Henrissat B."/>
            <person name="Mortensen U.H."/>
            <person name="Larsen T.O."/>
            <person name="Devries R.P."/>
            <person name="Grigoriev I.V."/>
            <person name="Machida M."/>
            <person name="Baker S.E."/>
            <person name="Andersen M.R."/>
        </authorList>
    </citation>
    <scope>NUCLEOTIDE SEQUENCE [LARGE SCALE GENOMIC DNA]</scope>
    <source>
        <strain evidence="2 3">IBT 29228</strain>
    </source>
</reference>
<keyword evidence="3" id="KW-1185">Reference proteome</keyword>
<evidence type="ECO:0000256" key="1">
    <source>
        <dbReference type="SAM" id="Phobius"/>
    </source>
</evidence>
<evidence type="ECO:0000313" key="3">
    <source>
        <dbReference type="Proteomes" id="UP000326198"/>
    </source>
</evidence>
<proteinExistence type="predicted"/>
<feature type="transmembrane region" description="Helical" evidence="1">
    <location>
        <begin position="38"/>
        <end position="61"/>
    </location>
</feature>
<keyword evidence="1" id="KW-1133">Transmembrane helix</keyword>
<dbReference type="EMBL" id="ML736374">
    <property type="protein sequence ID" value="KAE8372138.1"/>
    <property type="molecule type" value="Genomic_DNA"/>
</dbReference>
<evidence type="ECO:0000313" key="2">
    <source>
        <dbReference type="EMBL" id="KAE8372138.1"/>
    </source>
</evidence>
<keyword evidence="1" id="KW-0812">Transmembrane</keyword>
<organism evidence="2 3">
    <name type="scientific">Aspergillus bertholletiae</name>
    <dbReference type="NCBI Taxonomy" id="1226010"/>
    <lineage>
        <taxon>Eukaryota</taxon>
        <taxon>Fungi</taxon>
        <taxon>Dikarya</taxon>
        <taxon>Ascomycota</taxon>
        <taxon>Pezizomycotina</taxon>
        <taxon>Eurotiomycetes</taxon>
        <taxon>Eurotiomycetidae</taxon>
        <taxon>Eurotiales</taxon>
        <taxon>Aspergillaceae</taxon>
        <taxon>Aspergillus</taxon>
        <taxon>Aspergillus subgen. Circumdati</taxon>
    </lineage>
</organism>
<protein>
    <submittedName>
        <fullName evidence="2">Uncharacterized protein</fullName>
    </submittedName>
</protein>
<gene>
    <name evidence="2" type="ORF">BDV26DRAFT_274685</name>
</gene>
<name>A0A5N7ATC7_9EURO</name>
<dbReference type="Proteomes" id="UP000326198">
    <property type="component" value="Unassembled WGS sequence"/>
</dbReference>
<keyword evidence="1" id="KW-0472">Membrane</keyword>
<sequence length="83" mass="9564">MGREKLSSIKGLSVCDKFIYLKLCLCNRTKLHRLISMLFLSMNWLGGYKIFFSGILSNFLIRVDPEEAPWRYRSAGFDLGNSP</sequence>
<accession>A0A5N7ATC7</accession>